<dbReference type="AlphaFoldDB" id="B7S8Q2"/>
<dbReference type="InterPro" id="IPR032135">
    <property type="entry name" value="DUF4817"/>
</dbReference>
<dbReference type="EMBL" id="EF710649">
    <property type="protein sequence ID" value="ACE75277.1"/>
    <property type="molecule type" value="Genomic_DNA"/>
</dbReference>
<dbReference type="GO" id="GO:0003676">
    <property type="term" value="F:nucleic acid binding"/>
    <property type="evidence" value="ECO:0007669"/>
    <property type="project" value="InterPro"/>
</dbReference>
<dbReference type="Gene3D" id="3.30.420.10">
    <property type="entry name" value="Ribonuclease H-like superfamily/Ribonuclease H"/>
    <property type="match status" value="1"/>
</dbReference>
<evidence type="ECO:0000259" key="1">
    <source>
        <dbReference type="Pfam" id="PF16087"/>
    </source>
</evidence>
<gene>
    <name evidence="2" type="ORF">GFP_L5_0250</name>
</gene>
<reference evidence="2" key="1">
    <citation type="submission" date="2007-06" db="EMBL/GenBank/DDBJ databases">
        <title>Bracovirus Evolution: Comparative Genomics of Multiple Viral and Proviral Genomes.</title>
        <authorList>
            <person name="Desjardins C.A."/>
            <person name="Gundersen-Rindal D.E."/>
            <person name="Hostetler J.B."/>
            <person name="Tallon L.J."/>
            <person name="Utterback T.R."/>
            <person name="Fuester R.W."/>
            <person name="Schatz M.C."/>
            <person name="Pedroni M.J."/>
            <person name="Fadrosh D.W."/>
            <person name="Haas B.J."/>
            <person name="Toms B.S."/>
            <person name="Chen D."/>
            <person name="Nene V."/>
        </authorList>
    </citation>
    <scope>NUCLEOTIDE SEQUENCE</scope>
</reference>
<dbReference type="Pfam" id="PF16087">
    <property type="entry name" value="DUF4817"/>
    <property type="match status" value="1"/>
</dbReference>
<dbReference type="PANTHER" id="PTHR47326">
    <property type="entry name" value="TRANSPOSABLE ELEMENT TC3 TRANSPOSASE-LIKE PROTEIN"/>
    <property type="match status" value="1"/>
</dbReference>
<feature type="domain" description="DUF4817" evidence="1">
    <location>
        <begin position="4"/>
        <end position="58"/>
    </location>
</feature>
<sequence>MVYTSTDYTEMLILYGECNRNAVLAARVYRERFPNRDSYPDKNVILRAIHRCRESGNLMPSNVERVGRPRDVRNVRIEERVLAAIRANPSKSTRQVEREIHIPRSTVNRIIRTEKMHPYHKRKVQKLEDTDYRLRMDFCQFILDSNDADPNFLRGILWTDESLFTREGCFNQHNSHWYAEENPHMTVDRNFQKKWKINVWGGIIGDHVILYELPETMDSTKYLTFLRDELPRLLGEVNEQPTWFQHDGAPSHYAGTVRDFLNGVYPQCWLGRNGPRRWPPRSPDLTPLDFFVWGNFKEMVYFDEPQNQMETVARIHAAQTTVTPETLETVRKNLLKRCQLCLQENGQHFEHLLD</sequence>
<dbReference type="InterPro" id="IPR036397">
    <property type="entry name" value="RNaseH_sf"/>
</dbReference>
<organism evidence="2">
    <name type="scientific">Glyptapanteles flavicoxis</name>
    <dbReference type="NCBI Taxonomy" id="463051"/>
    <lineage>
        <taxon>Eukaryota</taxon>
        <taxon>Metazoa</taxon>
        <taxon>Ecdysozoa</taxon>
        <taxon>Arthropoda</taxon>
        <taxon>Hexapoda</taxon>
        <taxon>Insecta</taxon>
        <taxon>Pterygota</taxon>
        <taxon>Neoptera</taxon>
        <taxon>Endopterygota</taxon>
        <taxon>Hymenoptera</taxon>
        <taxon>Apocrita</taxon>
        <taxon>Ichneumonoidea</taxon>
        <taxon>Braconidae</taxon>
        <taxon>Microgastrinae</taxon>
        <taxon>Glyptapanteles</taxon>
    </lineage>
</organism>
<name>B7S8Q2_9HYME</name>
<evidence type="ECO:0000313" key="2">
    <source>
        <dbReference type="EMBL" id="ACE75277.1"/>
    </source>
</evidence>
<accession>B7S8Q2</accession>
<proteinExistence type="predicted"/>
<dbReference type="PANTHER" id="PTHR47326:SF1">
    <property type="entry name" value="HTH PSQ-TYPE DOMAIN-CONTAINING PROTEIN"/>
    <property type="match status" value="1"/>
</dbReference>
<protein>
    <submittedName>
        <fullName evidence="2">Transposase-like protein</fullName>
    </submittedName>
</protein>